<dbReference type="Proteomes" id="UP001159363">
    <property type="component" value="Chromosome 1"/>
</dbReference>
<accession>A0ABQ9IDH0</accession>
<reference evidence="1 2" key="1">
    <citation type="submission" date="2023-02" db="EMBL/GenBank/DDBJ databases">
        <title>LHISI_Scaffold_Assembly.</title>
        <authorList>
            <person name="Stuart O.P."/>
            <person name="Cleave R."/>
            <person name="Magrath M.J.L."/>
            <person name="Mikheyev A.S."/>
        </authorList>
    </citation>
    <scope>NUCLEOTIDE SEQUENCE [LARGE SCALE GENOMIC DNA]</scope>
    <source>
        <strain evidence="1">Daus_M_001</strain>
        <tissue evidence="1">Leg muscle</tissue>
    </source>
</reference>
<gene>
    <name evidence="1" type="ORF">PR048_000025</name>
</gene>
<protein>
    <submittedName>
        <fullName evidence="1">Uncharacterized protein</fullName>
    </submittedName>
</protein>
<evidence type="ECO:0000313" key="2">
    <source>
        <dbReference type="Proteomes" id="UP001159363"/>
    </source>
</evidence>
<comment type="caution">
    <text evidence="1">The sequence shown here is derived from an EMBL/GenBank/DDBJ whole genome shotgun (WGS) entry which is preliminary data.</text>
</comment>
<organism evidence="1 2">
    <name type="scientific">Dryococelus australis</name>
    <dbReference type="NCBI Taxonomy" id="614101"/>
    <lineage>
        <taxon>Eukaryota</taxon>
        <taxon>Metazoa</taxon>
        <taxon>Ecdysozoa</taxon>
        <taxon>Arthropoda</taxon>
        <taxon>Hexapoda</taxon>
        <taxon>Insecta</taxon>
        <taxon>Pterygota</taxon>
        <taxon>Neoptera</taxon>
        <taxon>Polyneoptera</taxon>
        <taxon>Phasmatodea</taxon>
        <taxon>Verophasmatodea</taxon>
        <taxon>Anareolatae</taxon>
        <taxon>Phasmatidae</taxon>
        <taxon>Eurycanthinae</taxon>
        <taxon>Dryococelus</taxon>
    </lineage>
</organism>
<name>A0ABQ9IDH0_9NEOP</name>
<sequence>MLEAAISESVTLKNKEDREASFDSLTELSSVLKNRKPSPFWTEIKKESTTIFANIDVECGHVIKSSVVICSHTEDLWKYRLPMAIKNTIDLFIVLDEFQSLKTTQ</sequence>
<keyword evidence="2" id="KW-1185">Reference proteome</keyword>
<dbReference type="EMBL" id="JARBHB010000001">
    <property type="protein sequence ID" value="KAJ8894718.1"/>
    <property type="molecule type" value="Genomic_DNA"/>
</dbReference>
<proteinExistence type="predicted"/>
<evidence type="ECO:0000313" key="1">
    <source>
        <dbReference type="EMBL" id="KAJ8894718.1"/>
    </source>
</evidence>